<gene>
    <name evidence="2" type="ORF">LPMP_355350</name>
</gene>
<dbReference type="RefSeq" id="XP_010703465.1">
    <property type="nucleotide sequence ID" value="XM_010705163.1"/>
</dbReference>
<dbReference type="Proteomes" id="UP000063063">
    <property type="component" value="Chromosome 35"/>
</dbReference>
<keyword evidence="1" id="KW-0812">Transmembrane</keyword>
<dbReference type="VEuPathDB" id="TriTrypDB:LPMP_355350"/>
<evidence type="ECO:0000313" key="3">
    <source>
        <dbReference type="Proteomes" id="UP000063063"/>
    </source>
</evidence>
<accession>A0A088S4W1</accession>
<feature type="transmembrane region" description="Helical" evidence="1">
    <location>
        <begin position="38"/>
        <end position="61"/>
    </location>
</feature>
<keyword evidence="1" id="KW-0472">Membrane</keyword>
<dbReference type="EMBL" id="CP009404">
    <property type="protein sequence ID" value="AIO02665.1"/>
    <property type="molecule type" value="Genomic_DNA"/>
</dbReference>
<sequence>MRQRGDRVKGSGVALAAAAARASALKGRTTCQRQRRGFWIATGCFVVCVVLYMCLGNSIVFQSSAQQQQQQRLWTRKPLVLTERDVMALNVATSQVANLATLPTLDDLIKLAAEVGAVYAQLLEQVTAAQEAEDDGRALRELGVSPNYLSSVCVSLRRAADVSYAKLKAMLLQEANAELHMAPTSLVRIMYGWMLGNIYLYSAVLPEYYLLQDDTPSHALALMRSLNVFSWSPHVHTVSSPETHKHGAAVMTYDLFNWSGGVACKRGLLSHVPHAMRFCESSFSSWFAVALRVAATYEELIVLHPSYAPLRLHYAISFAFLAMDTAADAVTGGTQSPDEHAAKALKIIRGDRSKLERTYRHADEAHGPILVLLEAFLTPVGLYTADHVAQLVAALRAWRSCAEAQAALLKTTAWPGDVFPGEYRPPLLRDAQLRHLLAKAQLQLGDDHAALQKLRLCV</sequence>
<keyword evidence="1" id="KW-1133">Transmembrane helix</keyword>
<organism evidence="2 3">
    <name type="scientific">Leishmania panamensis</name>
    <dbReference type="NCBI Taxonomy" id="5679"/>
    <lineage>
        <taxon>Eukaryota</taxon>
        <taxon>Discoba</taxon>
        <taxon>Euglenozoa</taxon>
        <taxon>Kinetoplastea</taxon>
        <taxon>Metakinetoplastina</taxon>
        <taxon>Trypanosomatida</taxon>
        <taxon>Trypanosomatidae</taxon>
        <taxon>Leishmaniinae</taxon>
        <taxon>Leishmania</taxon>
        <taxon>Leishmania guyanensis species complex</taxon>
    </lineage>
</organism>
<evidence type="ECO:0000256" key="1">
    <source>
        <dbReference type="SAM" id="Phobius"/>
    </source>
</evidence>
<proteinExistence type="predicted"/>
<evidence type="ECO:0000313" key="2">
    <source>
        <dbReference type="EMBL" id="AIO02665.1"/>
    </source>
</evidence>
<dbReference type="KEGG" id="lpan:LPMP_355350"/>
<dbReference type="OrthoDB" id="272682at2759"/>
<dbReference type="GeneID" id="22579563"/>
<keyword evidence="3" id="KW-1185">Reference proteome</keyword>
<protein>
    <submittedName>
        <fullName evidence="2">Uncharacterized protein</fullName>
    </submittedName>
</protein>
<dbReference type="AlphaFoldDB" id="A0A088S4W1"/>
<reference evidence="2 3" key="1">
    <citation type="journal article" date="2015" name="Sci. Rep.">
        <title>The genome of Leishmania panamensis: insights into genomics of the L. (Viannia) subgenus.</title>
        <authorList>
            <person name="Llanes A."/>
            <person name="Restrepo C.M."/>
            <person name="Vecchio G.D."/>
            <person name="Anguizola F.J."/>
            <person name="Lleonart R."/>
        </authorList>
    </citation>
    <scope>NUCLEOTIDE SEQUENCE [LARGE SCALE GENOMIC DNA]</scope>
    <source>
        <strain evidence="2 3">MHOM/PA/94/PSC-1</strain>
    </source>
</reference>
<dbReference type="VEuPathDB" id="TriTrypDB:LPAL13_350062200"/>
<dbReference type="eggNOG" id="ENOG502S9YX">
    <property type="taxonomic scope" value="Eukaryota"/>
</dbReference>
<name>A0A088S4W1_LEIPA</name>